<comment type="caution">
    <text evidence="1">The sequence shown here is derived from an EMBL/GenBank/DDBJ whole genome shotgun (WGS) entry which is preliminary data.</text>
</comment>
<name>A0A0W8FYK4_9ZZZZ</name>
<dbReference type="AlphaFoldDB" id="A0A0W8FYK4"/>
<protein>
    <submittedName>
        <fullName evidence="1">Uncharacterized protein</fullName>
    </submittedName>
</protein>
<accession>A0A0W8FYK4</accession>
<organism evidence="1">
    <name type="scientific">hydrocarbon metagenome</name>
    <dbReference type="NCBI Taxonomy" id="938273"/>
    <lineage>
        <taxon>unclassified sequences</taxon>
        <taxon>metagenomes</taxon>
        <taxon>ecological metagenomes</taxon>
    </lineage>
</organism>
<proteinExistence type="predicted"/>
<dbReference type="EMBL" id="LNQE01000580">
    <property type="protein sequence ID" value="KUG25889.1"/>
    <property type="molecule type" value="Genomic_DNA"/>
</dbReference>
<evidence type="ECO:0000313" key="1">
    <source>
        <dbReference type="EMBL" id="KUG25889.1"/>
    </source>
</evidence>
<reference evidence="1" key="1">
    <citation type="journal article" date="2015" name="Proc. Natl. Acad. Sci. U.S.A.">
        <title>Networks of energetic and metabolic interactions define dynamics in microbial communities.</title>
        <authorList>
            <person name="Embree M."/>
            <person name="Liu J.K."/>
            <person name="Al-Bassam M.M."/>
            <person name="Zengler K."/>
        </authorList>
    </citation>
    <scope>NUCLEOTIDE SEQUENCE</scope>
</reference>
<gene>
    <name evidence="1" type="ORF">ASZ90_004276</name>
</gene>
<sequence length="54" mass="6256">MKKTSRDLSRIIHISRDVHNKLKRFVTDKQIKGESSSLAKETEIAILNHIKNKV</sequence>